<dbReference type="GO" id="GO:0009247">
    <property type="term" value="P:glycolipid biosynthetic process"/>
    <property type="evidence" value="ECO:0007669"/>
    <property type="project" value="UniProtKB-ARBA"/>
</dbReference>
<dbReference type="InterPro" id="IPR004960">
    <property type="entry name" value="LipA_acyltrans"/>
</dbReference>
<comment type="caution">
    <text evidence="8">The sequence shown here is derived from an EMBL/GenBank/DDBJ whole genome shotgun (WGS) entry which is preliminary data.</text>
</comment>
<dbReference type="GO" id="GO:0016746">
    <property type="term" value="F:acyltransferase activity"/>
    <property type="evidence" value="ECO:0007669"/>
    <property type="project" value="UniProtKB-KW"/>
</dbReference>
<evidence type="ECO:0000313" key="8">
    <source>
        <dbReference type="EMBL" id="RNF47339.1"/>
    </source>
</evidence>
<dbReference type="CDD" id="cd07984">
    <property type="entry name" value="LPLAT_LABLAT-like"/>
    <property type="match status" value="1"/>
</dbReference>
<dbReference type="AlphaFoldDB" id="A0A3M8PTG7"/>
<evidence type="ECO:0000256" key="3">
    <source>
        <dbReference type="ARBA" id="ARBA00022519"/>
    </source>
</evidence>
<dbReference type="EMBL" id="RIZG01000015">
    <property type="protein sequence ID" value="RNF47339.1"/>
    <property type="molecule type" value="Genomic_DNA"/>
</dbReference>
<accession>A0A3M8PTG7</accession>
<gene>
    <name evidence="8" type="ORF">EBI00_15450</name>
</gene>
<sequence>MRNGAIVWKATVAKKTSSLDKHFTHFLAPKHWLTWCAMGIAYLLSFLPWSLQQSVGKYLGRFLHAIAKRRRHICDVNLKICYPDLTKSERKKLTKDHFESMGKGTIETFASWFQDQKKYQHRITFEGQEVIDKVLAKGRGCILISGHFSSLDICGSQMPRFLDVHPIYKLQKNQVMNWVMERQRQAIFSKTIERTNMREVLKSLKQNKAVWYAVDQDYGRKNSVFAPFYGRQCATIAHIGRIANMTNAPVVLYDYGRTEKGYHLRLVEVENYPTQDDVENATRINELMQAVIEPKKAQYFWSHRRFKTQPIAGDPSPYNK</sequence>
<evidence type="ECO:0000256" key="5">
    <source>
        <dbReference type="ARBA" id="ARBA00023136"/>
    </source>
</evidence>
<keyword evidence="6 8" id="KW-0012">Acyltransferase</keyword>
<reference evidence="8 9" key="1">
    <citation type="journal article" date="2012" name="Int. J. Syst. Evol. Microbiol.">
        <title>Marinomonas hwangdonensis sp. nov., isolated from seawater.</title>
        <authorList>
            <person name="Jung Y.T."/>
            <person name="Oh T.K."/>
            <person name="Yoon J.H."/>
        </authorList>
    </citation>
    <scope>NUCLEOTIDE SEQUENCE [LARGE SCALE GENOMIC DNA]</scope>
    <source>
        <strain evidence="8 9">HDW-15</strain>
    </source>
</reference>
<dbReference type="PIRSF" id="PIRSF026649">
    <property type="entry name" value="MsbB"/>
    <property type="match status" value="1"/>
</dbReference>
<organism evidence="8 9">
    <name type="scientific">Marinomonas hwangdonensis</name>
    <dbReference type="NCBI Taxonomy" id="1053647"/>
    <lineage>
        <taxon>Bacteria</taxon>
        <taxon>Pseudomonadati</taxon>
        <taxon>Pseudomonadota</taxon>
        <taxon>Gammaproteobacteria</taxon>
        <taxon>Oceanospirillales</taxon>
        <taxon>Oceanospirillaceae</taxon>
        <taxon>Marinomonas</taxon>
    </lineage>
</organism>
<dbReference type="Proteomes" id="UP000280507">
    <property type="component" value="Unassembled WGS sequence"/>
</dbReference>
<evidence type="ECO:0000256" key="2">
    <source>
        <dbReference type="ARBA" id="ARBA00022475"/>
    </source>
</evidence>
<evidence type="ECO:0000256" key="6">
    <source>
        <dbReference type="ARBA" id="ARBA00023315"/>
    </source>
</evidence>
<proteinExistence type="predicted"/>
<keyword evidence="7" id="KW-1133">Transmembrane helix</keyword>
<evidence type="ECO:0000313" key="9">
    <source>
        <dbReference type="Proteomes" id="UP000280507"/>
    </source>
</evidence>
<evidence type="ECO:0000256" key="7">
    <source>
        <dbReference type="SAM" id="Phobius"/>
    </source>
</evidence>
<keyword evidence="4 8" id="KW-0808">Transferase</keyword>
<keyword evidence="5 7" id="KW-0472">Membrane</keyword>
<dbReference type="PANTHER" id="PTHR30606">
    <property type="entry name" value="LIPID A BIOSYNTHESIS LAUROYL ACYLTRANSFERASE"/>
    <property type="match status" value="1"/>
</dbReference>
<protein>
    <submittedName>
        <fullName evidence="8">Lipid A biosynthesis acyltransferase</fullName>
    </submittedName>
</protein>
<keyword evidence="3" id="KW-0997">Cell inner membrane</keyword>
<comment type="subcellular location">
    <subcellularLocation>
        <location evidence="1">Cell inner membrane</location>
    </subcellularLocation>
</comment>
<name>A0A3M8PTG7_9GAMM</name>
<evidence type="ECO:0000256" key="1">
    <source>
        <dbReference type="ARBA" id="ARBA00004533"/>
    </source>
</evidence>
<dbReference type="PANTHER" id="PTHR30606:SF9">
    <property type="entry name" value="LIPID A BIOSYNTHESIS LAUROYLTRANSFERASE"/>
    <property type="match status" value="1"/>
</dbReference>
<keyword evidence="7" id="KW-0812">Transmembrane</keyword>
<feature type="transmembrane region" description="Helical" evidence="7">
    <location>
        <begin position="32"/>
        <end position="51"/>
    </location>
</feature>
<dbReference type="Pfam" id="PF03279">
    <property type="entry name" value="Lip_A_acyltrans"/>
    <property type="match status" value="1"/>
</dbReference>
<dbReference type="GO" id="GO:0005886">
    <property type="term" value="C:plasma membrane"/>
    <property type="evidence" value="ECO:0007669"/>
    <property type="project" value="UniProtKB-SubCell"/>
</dbReference>
<evidence type="ECO:0000256" key="4">
    <source>
        <dbReference type="ARBA" id="ARBA00022679"/>
    </source>
</evidence>
<dbReference type="OrthoDB" id="9803456at2"/>
<keyword evidence="9" id="KW-1185">Reference proteome</keyword>
<keyword evidence="2" id="KW-1003">Cell membrane</keyword>